<feature type="transmembrane region" description="Helical" evidence="6">
    <location>
        <begin position="422"/>
        <end position="446"/>
    </location>
</feature>
<dbReference type="OrthoDB" id="5933722at2"/>
<dbReference type="InterPro" id="IPR003838">
    <property type="entry name" value="ABC3_permease_C"/>
</dbReference>
<evidence type="ECO:0000256" key="4">
    <source>
        <dbReference type="ARBA" id="ARBA00022989"/>
    </source>
</evidence>
<dbReference type="PANTHER" id="PTHR30572">
    <property type="entry name" value="MEMBRANE COMPONENT OF TRANSPORTER-RELATED"/>
    <property type="match status" value="1"/>
</dbReference>
<dbReference type="AlphaFoldDB" id="A0A5M8Q504"/>
<feature type="transmembrane region" description="Helical" evidence="6">
    <location>
        <begin position="339"/>
        <end position="360"/>
    </location>
</feature>
<dbReference type="InterPro" id="IPR050250">
    <property type="entry name" value="Macrolide_Exporter_MacB"/>
</dbReference>
<proteinExistence type="predicted"/>
<name>A0A5M8Q504_9BACT</name>
<dbReference type="EMBL" id="VBSN01000076">
    <property type="protein sequence ID" value="KAA6430433.1"/>
    <property type="molecule type" value="Genomic_DNA"/>
</dbReference>
<feature type="domain" description="ABC3 transporter permease C-terminal" evidence="7">
    <location>
        <begin position="289"/>
        <end position="406"/>
    </location>
</feature>
<feature type="transmembrane region" description="Helical" evidence="6">
    <location>
        <begin position="380"/>
        <end position="401"/>
    </location>
</feature>
<keyword evidence="10" id="KW-1185">Reference proteome</keyword>
<dbReference type="PROSITE" id="PS51257">
    <property type="entry name" value="PROKAR_LIPOPROTEIN"/>
    <property type="match status" value="1"/>
</dbReference>
<dbReference type="RefSeq" id="WP_139014866.1">
    <property type="nucleotide sequence ID" value="NZ_VBSN01000076.1"/>
</dbReference>
<organism evidence="9 10">
    <name type="scientific">Dyadobacter flavalbus</name>
    <dbReference type="NCBI Taxonomy" id="2579942"/>
    <lineage>
        <taxon>Bacteria</taxon>
        <taxon>Pseudomonadati</taxon>
        <taxon>Bacteroidota</taxon>
        <taxon>Cytophagia</taxon>
        <taxon>Cytophagales</taxon>
        <taxon>Spirosomataceae</taxon>
        <taxon>Dyadobacter</taxon>
    </lineage>
</organism>
<accession>A0A5M8Q504</accession>
<feature type="transmembrane region" description="Helical" evidence="6">
    <location>
        <begin position="284"/>
        <end position="305"/>
    </location>
</feature>
<evidence type="ECO:0000259" key="8">
    <source>
        <dbReference type="Pfam" id="PF12704"/>
    </source>
</evidence>
<reference evidence="9 10" key="1">
    <citation type="submission" date="2019-05" db="EMBL/GenBank/DDBJ databases">
        <authorList>
            <person name="Qu J.-H."/>
        </authorList>
    </citation>
    <scope>NUCLEOTIDE SEQUENCE [LARGE SCALE GENOMIC DNA]</scope>
    <source>
        <strain evidence="9 10">NS28</strain>
    </source>
</reference>
<feature type="transmembrane region" description="Helical" evidence="6">
    <location>
        <begin position="670"/>
        <end position="690"/>
    </location>
</feature>
<evidence type="ECO:0000256" key="2">
    <source>
        <dbReference type="ARBA" id="ARBA00022475"/>
    </source>
</evidence>
<dbReference type="Proteomes" id="UP000323994">
    <property type="component" value="Unassembled WGS sequence"/>
</dbReference>
<dbReference type="PANTHER" id="PTHR30572:SF18">
    <property type="entry name" value="ABC-TYPE MACROLIDE FAMILY EXPORT SYSTEM PERMEASE COMPONENT 2"/>
    <property type="match status" value="1"/>
</dbReference>
<feature type="domain" description="ABC3 transporter permease C-terminal" evidence="7">
    <location>
        <begin position="674"/>
        <end position="786"/>
    </location>
</feature>
<dbReference type="GO" id="GO:0022857">
    <property type="term" value="F:transmembrane transporter activity"/>
    <property type="evidence" value="ECO:0007669"/>
    <property type="project" value="TreeGrafter"/>
</dbReference>
<keyword evidence="2" id="KW-1003">Cell membrane</keyword>
<evidence type="ECO:0000256" key="3">
    <source>
        <dbReference type="ARBA" id="ARBA00022692"/>
    </source>
</evidence>
<dbReference type="InterPro" id="IPR025857">
    <property type="entry name" value="MacB_PCD"/>
</dbReference>
<feature type="transmembrane region" description="Helical" evidence="6">
    <location>
        <begin position="722"/>
        <end position="742"/>
    </location>
</feature>
<comment type="subcellular location">
    <subcellularLocation>
        <location evidence="1">Cell membrane</location>
        <topology evidence="1">Multi-pass membrane protein</topology>
    </subcellularLocation>
</comment>
<protein>
    <submittedName>
        <fullName evidence="9">FtsX-like permease family protein</fullName>
    </submittedName>
</protein>
<feature type="domain" description="MacB-like periplasmic core" evidence="8">
    <location>
        <begin position="20"/>
        <end position="238"/>
    </location>
</feature>
<evidence type="ECO:0000256" key="6">
    <source>
        <dbReference type="SAM" id="Phobius"/>
    </source>
</evidence>
<dbReference type="Pfam" id="PF02687">
    <property type="entry name" value="FtsX"/>
    <property type="match status" value="2"/>
</dbReference>
<dbReference type="GO" id="GO:0005886">
    <property type="term" value="C:plasma membrane"/>
    <property type="evidence" value="ECO:0007669"/>
    <property type="project" value="UniProtKB-SubCell"/>
</dbReference>
<evidence type="ECO:0000259" key="7">
    <source>
        <dbReference type="Pfam" id="PF02687"/>
    </source>
</evidence>
<keyword evidence="3 6" id="KW-0812">Transmembrane</keyword>
<keyword evidence="4 6" id="KW-1133">Transmembrane helix</keyword>
<evidence type="ECO:0000313" key="10">
    <source>
        <dbReference type="Proteomes" id="UP000323994"/>
    </source>
</evidence>
<evidence type="ECO:0000313" key="9">
    <source>
        <dbReference type="EMBL" id="KAA6430433.1"/>
    </source>
</evidence>
<feature type="domain" description="MacB-like periplasmic core" evidence="8">
    <location>
        <begin position="433"/>
        <end position="634"/>
    </location>
</feature>
<dbReference type="Pfam" id="PF12704">
    <property type="entry name" value="MacB_PCD"/>
    <property type="match status" value="2"/>
</dbReference>
<sequence length="793" mass="88415">MLKNYLKIAFRNLWKHKVFSFINIMGLTVGMSACFLIFLYVNFELSYDAFNSKADRIYRLVTDIKTPSETINTGVTSWAFAPSIKNDMPEVDAFTRVSGGSFLVRKGELKFQEEKTVFADSSLFRVFDFKLIKGNPATALKDQLSLVFTEKAAKKYFGDADPIGQTLLLSGEGFPAIVTGIMKDIPENSQIKGDMFVSMSTLTQKFNKGLDEQWGNFGATTYLLLKPGTTGKALEKKLPEFLRNRAGKLMNELNMHYTLFLEPLRDVHLLSTRGSDVAGSMNNVYIFSVVAVFILLIACINFVNLTTARSVERAKEVGIRKVVGAPKWLIARQFISESILLCLIAFVFAIVLSAALIPLFNNLSGKIISDGMLDNLPFVLGLFVASIIIGILAGIYPALVLSSFEPVVVLKGRFTTSFKGALLRKGLVAVQFAISIALIIATIVVYTQMNFMRNRDLGFSKDQMLIINSEGDPKKEAFKESLASLSGVKSTATSSSVPGSGNPGAYSEIENKSGDMQIANLDLYFVDFDYIPQFKLKMAAGRPFAREFGTDTTQAMVINEAAVKLFGYSSPEQAIGRRFKQWGREGKIIGVVKDFHFRALQEVIKPLTMRIEPRNTDLVSVKIDGGNIQGTVAAIENKWKSIMPDRPFSYYFMDEFFDRQYRSEERFEKLFFNFAILAIFISCLGLLGLASYSTMQRTKEIGVRKVMGASIGSIVGLLSRDFLKLVLIAFVIASPMAYYGMYKWLQNFAYRTDIHWWIFLAAALLSVTIAFITVSFQSIKAALMNPVKSLRSE</sequence>
<feature type="transmembrane region" description="Helical" evidence="6">
    <location>
        <begin position="754"/>
        <end position="776"/>
    </location>
</feature>
<gene>
    <name evidence="9" type="ORF">FEM33_25880</name>
</gene>
<feature type="transmembrane region" description="Helical" evidence="6">
    <location>
        <begin position="21"/>
        <end position="43"/>
    </location>
</feature>
<evidence type="ECO:0000256" key="5">
    <source>
        <dbReference type="ARBA" id="ARBA00023136"/>
    </source>
</evidence>
<keyword evidence="5 6" id="KW-0472">Membrane</keyword>
<evidence type="ECO:0000256" key="1">
    <source>
        <dbReference type="ARBA" id="ARBA00004651"/>
    </source>
</evidence>
<comment type="caution">
    <text evidence="9">The sequence shown here is derived from an EMBL/GenBank/DDBJ whole genome shotgun (WGS) entry which is preliminary data.</text>
</comment>